<dbReference type="EMBL" id="JADZLT010000042">
    <property type="protein sequence ID" value="MBH0237232.1"/>
    <property type="molecule type" value="Genomic_DNA"/>
</dbReference>
<comment type="caution">
    <text evidence="9">The sequence shown here is derived from an EMBL/GenBank/DDBJ whole genome shotgun (WGS) entry which is preliminary data.</text>
</comment>
<dbReference type="Gene3D" id="1.20.1530.20">
    <property type="match status" value="1"/>
</dbReference>
<dbReference type="Pfam" id="PF03547">
    <property type="entry name" value="Mem_trans"/>
    <property type="match status" value="1"/>
</dbReference>
<organism evidence="9 10">
    <name type="scientific">Methylobrevis albus</name>
    <dbReference type="NCBI Taxonomy" id="2793297"/>
    <lineage>
        <taxon>Bacteria</taxon>
        <taxon>Pseudomonadati</taxon>
        <taxon>Pseudomonadota</taxon>
        <taxon>Alphaproteobacteria</taxon>
        <taxon>Hyphomicrobiales</taxon>
        <taxon>Pleomorphomonadaceae</taxon>
        <taxon>Methylobrevis</taxon>
    </lineage>
</organism>
<keyword evidence="10" id="KW-1185">Reference proteome</keyword>
<dbReference type="InterPro" id="IPR038770">
    <property type="entry name" value="Na+/solute_symporter_sf"/>
</dbReference>
<dbReference type="PANTHER" id="PTHR36838:SF3">
    <property type="entry name" value="TRANSPORTER AUXIN EFFLUX CARRIER EC FAMILY"/>
    <property type="match status" value="1"/>
</dbReference>
<gene>
    <name evidence="9" type="ORF">I5731_05310</name>
</gene>
<evidence type="ECO:0000256" key="7">
    <source>
        <dbReference type="ARBA" id="ARBA00023136"/>
    </source>
</evidence>
<evidence type="ECO:0000313" key="9">
    <source>
        <dbReference type="EMBL" id="MBH0237232.1"/>
    </source>
</evidence>
<dbReference type="AlphaFoldDB" id="A0A931MXJ7"/>
<feature type="transmembrane region" description="Helical" evidence="8">
    <location>
        <begin position="293"/>
        <end position="312"/>
    </location>
</feature>
<name>A0A931MXJ7_9HYPH</name>
<evidence type="ECO:0000256" key="5">
    <source>
        <dbReference type="ARBA" id="ARBA00022692"/>
    </source>
</evidence>
<reference evidence="9" key="1">
    <citation type="submission" date="2020-12" db="EMBL/GenBank/DDBJ databases">
        <title>Methylobrevis albus sp. nov., isolated from fresh water lack sediment.</title>
        <authorList>
            <person name="Zou Q."/>
        </authorList>
    </citation>
    <scope>NUCLEOTIDE SEQUENCE</scope>
    <source>
        <strain evidence="9">L22</strain>
    </source>
</reference>
<keyword evidence="4" id="KW-1003">Cell membrane</keyword>
<feature type="transmembrane region" description="Helical" evidence="8">
    <location>
        <begin position="233"/>
        <end position="255"/>
    </location>
</feature>
<dbReference type="PANTHER" id="PTHR36838">
    <property type="entry name" value="AUXIN EFFLUX CARRIER FAMILY PROTEIN"/>
    <property type="match status" value="1"/>
</dbReference>
<comment type="subcellular location">
    <subcellularLocation>
        <location evidence="1">Cell membrane</location>
        <topology evidence="1">Multi-pass membrane protein</topology>
    </subcellularLocation>
</comment>
<dbReference type="Proteomes" id="UP000631694">
    <property type="component" value="Unassembled WGS sequence"/>
</dbReference>
<feature type="transmembrane region" description="Helical" evidence="8">
    <location>
        <begin position="172"/>
        <end position="192"/>
    </location>
</feature>
<proteinExistence type="inferred from homology"/>
<keyword evidence="3" id="KW-0813">Transport</keyword>
<evidence type="ECO:0000256" key="6">
    <source>
        <dbReference type="ARBA" id="ARBA00022989"/>
    </source>
</evidence>
<keyword evidence="7 8" id="KW-0472">Membrane</keyword>
<dbReference type="RefSeq" id="WP_197310333.1">
    <property type="nucleotide sequence ID" value="NZ_JADZLT010000042.1"/>
</dbReference>
<protein>
    <submittedName>
        <fullName evidence="9">AEC family transporter</fullName>
    </submittedName>
</protein>
<comment type="similarity">
    <text evidence="2">Belongs to the auxin efflux carrier (TC 2.A.69) family.</text>
</comment>
<dbReference type="InterPro" id="IPR004776">
    <property type="entry name" value="Mem_transp_PIN-like"/>
</dbReference>
<dbReference type="GO" id="GO:0005886">
    <property type="term" value="C:plasma membrane"/>
    <property type="evidence" value="ECO:0007669"/>
    <property type="project" value="UniProtKB-SubCell"/>
</dbReference>
<evidence type="ECO:0000256" key="4">
    <source>
        <dbReference type="ARBA" id="ARBA00022475"/>
    </source>
</evidence>
<keyword evidence="5 8" id="KW-0812">Transmembrane</keyword>
<dbReference type="GO" id="GO:0055085">
    <property type="term" value="P:transmembrane transport"/>
    <property type="evidence" value="ECO:0007669"/>
    <property type="project" value="InterPro"/>
</dbReference>
<evidence type="ECO:0000256" key="2">
    <source>
        <dbReference type="ARBA" id="ARBA00010145"/>
    </source>
</evidence>
<sequence length="314" mass="32468">MSSIVDNVLPIFALIAIGWVAGAAGLLKPAVGDALGEFVFRLAVPVLLFRTIVNADFADASPWGLWLSYFTGVAVTWTAGHLIATRLFGRDRRIGVVAGVSSAFANNVFIGLPLVERILDARGMVALSILLSVHLPVMMIAGTLMMERAERREAGTPGQSVLAILRQVAVNLVRNPLVIGLTAGSLVHLAGIPVTGVPAAVMEQLANCAAPAALVSMGLGLRRYGISGNVGPALVMTALKLVALPATVLLVARLIGLDPVWTAALVLTASVPTGINAYLIANHFGVGHGLASSVITLTTALGAISVSIWALLLT</sequence>
<feature type="transmembrane region" description="Helical" evidence="8">
    <location>
        <begin position="261"/>
        <end position="281"/>
    </location>
</feature>
<accession>A0A931MXJ7</accession>
<evidence type="ECO:0000256" key="1">
    <source>
        <dbReference type="ARBA" id="ARBA00004651"/>
    </source>
</evidence>
<feature type="transmembrane region" description="Helical" evidence="8">
    <location>
        <begin position="63"/>
        <end position="84"/>
    </location>
</feature>
<evidence type="ECO:0000256" key="3">
    <source>
        <dbReference type="ARBA" id="ARBA00022448"/>
    </source>
</evidence>
<feature type="transmembrane region" description="Helical" evidence="8">
    <location>
        <begin position="96"/>
        <end position="115"/>
    </location>
</feature>
<feature type="transmembrane region" description="Helical" evidence="8">
    <location>
        <begin position="121"/>
        <end position="144"/>
    </location>
</feature>
<keyword evidence="6 8" id="KW-1133">Transmembrane helix</keyword>
<evidence type="ECO:0000256" key="8">
    <source>
        <dbReference type="SAM" id="Phobius"/>
    </source>
</evidence>
<feature type="transmembrane region" description="Helical" evidence="8">
    <location>
        <begin position="12"/>
        <end position="31"/>
    </location>
</feature>
<evidence type="ECO:0000313" key="10">
    <source>
        <dbReference type="Proteomes" id="UP000631694"/>
    </source>
</evidence>